<keyword evidence="4" id="KW-0812">Transmembrane</keyword>
<dbReference type="HOGENOM" id="CLU_000445_107_18_9"/>
<evidence type="ECO:0000256" key="2">
    <source>
        <dbReference type="PROSITE-ProRule" id="PRU00284"/>
    </source>
</evidence>
<dbReference type="GO" id="GO:0016020">
    <property type="term" value="C:membrane"/>
    <property type="evidence" value="ECO:0007669"/>
    <property type="project" value="InterPro"/>
</dbReference>
<keyword evidence="4" id="KW-1133">Transmembrane helix</keyword>
<dbReference type="SUPFAM" id="SSF111126">
    <property type="entry name" value="Ligand-binding domain in the NO signalling and Golgi transport"/>
    <property type="match status" value="1"/>
</dbReference>
<dbReference type="SMART" id="SM00283">
    <property type="entry name" value="MA"/>
    <property type="match status" value="1"/>
</dbReference>
<dbReference type="GO" id="GO:0020037">
    <property type="term" value="F:heme binding"/>
    <property type="evidence" value="ECO:0007669"/>
    <property type="project" value="InterPro"/>
</dbReference>
<dbReference type="PANTHER" id="PTHR32089:SF114">
    <property type="entry name" value="METHYL-ACCEPTING CHEMOTAXIS PROTEIN MCPB"/>
    <property type="match status" value="1"/>
</dbReference>
<feature type="domain" description="Methyl-accepting transducer" evidence="5">
    <location>
        <begin position="318"/>
        <end position="575"/>
    </location>
</feature>
<evidence type="ECO:0000259" key="5">
    <source>
        <dbReference type="PROSITE" id="PS50111"/>
    </source>
</evidence>
<protein>
    <submittedName>
        <fullName evidence="6">Methyl-accepting chemotaxis sensory transducer</fullName>
    </submittedName>
</protein>
<dbReference type="PROSITE" id="PS50111">
    <property type="entry name" value="CHEMOTAXIS_TRANSDUC_2"/>
    <property type="match status" value="1"/>
</dbReference>
<dbReference type="GO" id="GO:0007165">
    <property type="term" value="P:signal transduction"/>
    <property type="evidence" value="ECO:0007669"/>
    <property type="project" value="UniProtKB-KW"/>
</dbReference>
<proteinExistence type="predicted"/>
<dbReference type="Proteomes" id="UP000001683">
    <property type="component" value="Chromosome"/>
</dbReference>
<dbReference type="AlphaFoldDB" id="B2A8E6"/>
<dbReference type="InParanoid" id="B2A8E6"/>
<dbReference type="InterPro" id="IPR011644">
    <property type="entry name" value="Heme_NO-bd"/>
</dbReference>
<evidence type="ECO:0000256" key="3">
    <source>
        <dbReference type="SAM" id="Coils"/>
    </source>
</evidence>
<dbReference type="EMBL" id="CP001034">
    <property type="protein sequence ID" value="ACB85830.1"/>
    <property type="molecule type" value="Genomic_DNA"/>
</dbReference>
<dbReference type="Gene3D" id="3.90.1520.10">
    <property type="entry name" value="H-NOX domain"/>
    <property type="match status" value="1"/>
</dbReference>
<dbReference type="eggNOG" id="COG0840">
    <property type="taxonomic scope" value="Bacteria"/>
</dbReference>
<evidence type="ECO:0000313" key="6">
    <source>
        <dbReference type="EMBL" id="ACB85830.1"/>
    </source>
</evidence>
<gene>
    <name evidence="6" type="ordered locus">Nther_2264</name>
</gene>
<reference evidence="6 7" key="2">
    <citation type="journal article" date="2011" name="J. Bacteriol.">
        <title>Complete genome sequence of the anaerobic, halophilic alkalithermophile Natranaerobius thermophilus JW/NM-WN-LF.</title>
        <authorList>
            <person name="Zhao B."/>
            <person name="Mesbah N.M."/>
            <person name="Dalin E."/>
            <person name="Goodwin L."/>
            <person name="Nolan M."/>
            <person name="Pitluck S."/>
            <person name="Chertkov O."/>
            <person name="Brettin T.S."/>
            <person name="Han J."/>
            <person name="Larimer F.W."/>
            <person name="Land M.L."/>
            <person name="Hauser L."/>
            <person name="Kyrpides N."/>
            <person name="Wiegel J."/>
        </authorList>
    </citation>
    <scope>NUCLEOTIDE SEQUENCE [LARGE SCALE GENOMIC DNA]</scope>
    <source>
        <strain evidence="7">ATCC BAA-1301 / DSM 18059 / JW/NM-WN-LF</strain>
    </source>
</reference>
<sequence length="604" mass="66652">MKGTVVLAWINSLKDLYGEDQVTQVLSELGWEGDEIITPTMNVSDRDARGLIEKMAEKQGSSSSHVFRKLGRKNIWSFAELFPSYFDQSTAKEFLMMMDEVHRQLTKMISGATPPGLVAEELSPNTIKIKYVSNRGLFDYFLGLLEGVGDYFDEEINFEELDRGEDSNGEQYLDVKITTEQATAGIKEFPLSRFLSLGIIRGVPGKIALSSSVVITIIAAALNGFQLDTNLAVILVASFAVIYGSAKIALAPLDVVRNELNKLKELDFSQALRVSSGDYIETLQNDLFESKTNIKKGLLFLKGGTDDLYKFVERYGNVSDNMKELSGDISQMVQEVSQGAIQQAEETEGSVNSLQSNVETIQSIANEELEDKEALEKAVQNIKSSHEDVRNVAEKLEDVRQQFAGVDSKGKELSKNVEHMLEIVTTVEEIAEQTNLLALNASIEAARAGEHGQGFAVVANEVRNLAENSGKAVGTISDNLKSFVSEVDNLVNDITNQFSRLEESTTTLHSTAEETGHATNQINQVAEKIADMVDKLSKETENMNQVFESINSLAAIAEENSAASEEMSSNVSEYSEKIKEMSEYTEQLKVLTSELQGELKRHKV</sequence>
<dbReference type="OrthoDB" id="1660488at2"/>
<feature type="transmembrane region" description="Helical" evidence="4">
    <location>
        <begin position="231"/>
        <end position="253"/>
    </location>
</feature>
<dbReference type="SUPFAM" id="SSF58104">
    <property type="entry name" value="Methyl-accepting chemotaxis protein (MCP) signaling domain"/>
    <property type="match status" value="1"/>
</dbReference>
<evidence type="ECO:0000256" key="4">
    <source>
        <dbReference type="SAM" id="Phobius"/>
    </source>
</evidence>
<keyword evidence="4" id="KW-0472">Membrane</keyword>
<evidence type="ECO:0000313" key="7">
    <source>
        <dbReference type="Proteomes" id="UP000001683"/>
    </source>
</evidence>
<dbReference type="InterPro" id="IPR024096">
    <property type="entry name" value="NO_sig/Golgi_transp_ligand-bd"/>
</dbReference>
<keyword evidence="7" id="KW-1185">Reference proteome</keyword>
<feature type="coiled-coil region" evidence="3">
    <location>
        <begin position="574"/>
        <end position="601"/>
    </location>
</feature>
<dbReference type="RefSeq" id="WP_012448681.1">
    <property type="nucleotide sequence ID" value="NC_010718.1"/>
</dbReference>
<dbReference type="Pfam" id="PF07700">
    <property type="entry name" value="HNOB"/>
    <property type="match status" value="1"/>
</dbReference>
<keyword evidence="1 2" id="KW-0807">Transducer</keyword>
<keyword evidence="3" id="KW-0175">Coiled coil</keyword>
<reference evidence="6 7" key="1">
    <citation type="submission" date="2008-04" db="EMBL/GenBank/DDBJ databases">
        <title>Complete sequence of chromosome of Natranaerobius thermophilus JW/NM-WN-LF.</title>
        <authorList>
            <consortium name="US DOE Joint Genome Institute"/>
            <person name="Copeland A."/>
            <person name="Lucas S."/>
            <person name="Lapidus A."/>
            <person name="Glavina del Rio T."/>
            <person name="Dalin E."/>
            <person name="Tice H."/>
            <person name="Bruce D."/>
            <person name="Goodwin L."/>
            <person name="Pitluck S."/>
            <person name="Chertkov O."/>
            <person name="Brettin T."/>
            <person name="Detter J.C."/>
            <person name="Han C."/>
            <person name="Kuske C.R."/>
            <person name="Schmutz J."/>
            <person name="Larimer F."/>
            <person name="Land M."/>
            <person name="Hauser L."/>
            <person name="Kyrpides N."/>
            <person name="Lykidis A."/>
            <person name="Mesbah N.M."/>
            <person name="Wiegel J."/>
        </authorList>
    </citation>
    <scope>NUCLEOTIDE SEQUENCE [LARGE SCALE GENOMIC DNA]</scope>
    <source>
        <strain evidence="7">ATCC BAA-1301 / DSM 18059 / JW/NM-WN-LF</strain>
    </source>
</reference>
<dbReference type="Gene3D" id="1.10.287.950">
    <property type="entry name" value="Methyl-accepting chemotaxis protein"/>
    <property type="match status" value="1"/>
</dbReference>
<dbReference type="KEGG" id="nth:Nther_2264"/>
<name>B2A8E6_NATTJ</name>
<feature type="transmembrane region" description="Helical" evidence="4">
    <location>
        <begin position="207"/>
        <end position="225"/>
    </location>
</feature>
<feature type="coiled-coil region" evidence="3">
    <location>
        <begin position="365"/>
        <end position="402"/>
    </location>
</feature>
<dbReference type="STRING" id="457570.Nther_2264"/>
<dbReference type="InterPro" id="IPR004089">
    <property type="entry name" value="MCPsignal_dom"/>
</dbReference>
<dbReference type="PANTHER" id="PTHR32089">
    <property type="entry name" value="METHYL-ACCEPTING CHEMOTAXIS PROTEIN MCPB"/>
    <property type="match status" value="1"/>
</dbReference>
<dbReference type="InterPro" id="IPR038158">
    <property type="entry name" value="H-NOX_domain_sf"/>
</dbReference>
<dbReference type="Pfam" id="PF00015">
    <property type="entry name" value="MCPsignal"/>
    <property type="match status" value="1"/>
</dbReference>
<evidence type="ECO:0000256" key="1">
    <source>
        <dbReference type="ARBA" id="ARBA00023224"/>
    </source>
</evidence>
<organism evidence="6 7">
    <name type="scientific">Natranaerobius thermophilus (strain ATCC BAA-1301 / DSM 18059 / JW/NM-WN-LF)</name>
    <dbReference type="NCBI Taxonomy" id="457570"/>
    <lineage>
        <taxon>Bacteria</taxon>
        <taxon>Bacillati</taxon>
        <taxon>Bacillota</taxon>
        <taxon>Clostridia</taxon>
        <taxon>Natranaerobiales</taxon>
        <taxon>Natranaerobiaceae</taxon>
        <taxon>Natranaerobius</taxon>
    </lineage>
</organism>
<accession>B2A8E6</accession>